<reference evidence="2 3" key="1">
    <citation type="submission" date="2017-09" db="EMBL/GenBank/DDBJ databases">
        <authorList>
            <person name="Ehlers B."/>
            <person name="Leendertz F.H."/>
        </authorList>
    </citation>
    <scope>NUCLEOTIDE SEQUENCE [LARGE SCALE GENOMIC DNA]</scope>
    <source>
        <strain evidence="2 3">DSM 45537</strain>
    </source>
</reference>
<feature type="compositionally biased region" description="Basic and acidic residues" evidence="1">
    <location>
        <begin position="1"/>
        <end position="12"/>
    </location>
</feature>
<dbReference type="STRING" id="1379680.GCA_001612615_04651"/>
<dbReference type="AlphaFoldDB" id="A0A285L775"/>
<accession>A0A285L775</accession>
<dbReference type="Proteomes" id="UP000219565">
    <property type="component" value="Unassembled WGS sequence"/>
</dbReference>
<keyword evidence="3" id="KW-1185">Reference proteome</keyword>
<evidence type="ECO:0000256" key="1">
    <source>
        <dbReference type="SAM" id="MobiDB-lite"/>
    </source>
</evidence>
<name>A0A285L775_9NOCA</name>
<sequence>MNTDRTETRRATTEPTVPSDRTPGADLEARSATTEHSANLEARGANSSPDDNLEARSANSAPNNIDAPGIADSTASTDRGARDATDSTPADGPVHTSGDSPTSVQVDPTATRDARTTQAVHGDGAARDNTTAAIPHGAEVAAPTSSRDETPDTATNSLTETSPSTAPAEETSSPDAATPNGKPTAPHDEPIALFTEAEIERLRTEWRSVQGSFIDNPREAVSRADNLVANTIDHLTATYSEHRRGLTTRWSEDPDTEDLRNTLRAYRTFFNQLIT</sequence>
<dbReference type="EMBL" id="OBEG01000002">
    <property type="protein sequence ID" value="SNY80780.1"/>
    <property type="molecule type" value="Genomic_DNA"/>
</dbReference>
<feature type="compositionally biased region" description="Polar residues" evidence="1">
    <location>
        <begin position="152"/>
        <end position="175"/>
    </location>
</feature>
<proteinExistence type="predicted"/>
<dbReference type="OrthoDB" id="123178at2"/>
<feature type="region of interest" description="Disordered" evidence="1">
    <location>
        <begin position="1"/>
        <end position="189"/>
    </location>
</feature>
<dbReference type="RefSeq" id="WP_097244939.1">
    <property type="nucleotide sequence ID" value="NZ_OBEG01000002.1"/>
</dbReference>
<evidence type="ECO:0000313" key="2">
    <source>
        <dbReference type="EMBL" id="SNY80780.1"/>
    </source>
</evidence>
<feature type="compositionally biased region" description="Polar residues" evidence="1">
    <location>
        <begin position="97"/>
        <end position="108"/>
    </location>
</feature>
<gene>
    <name evidence="2" type="ORF">SAMN04244553_2352</name>
</gene>
<organism evidence="2 3">
    <name type="scientific">Nocardia amikacinitolerans</name>
    <dbReference type="NCBI Taxonomy" id="756689"/>
    <lineage>
        <taxon>Bacteria</taxon>
        <taxon>Bacillati</taxon>
        <taxon>Actinomycetota</taxon>
        <taxon>Actinomycetes</taxon>
        <taxon>Mycobacteriales</taxon>
        <taxon>Nocardiaceae</taxon>
        <taxon>Nocardia</taxon>
    </lineage>
</organism>
<evidence type="ECO:0000313" key="3">
    <source>
        <dbReference type="Proteomes" id="UP000219565"/>
    </source>
</evidence>
<protein>
    <submittedName>
        <fullName evidence="2">Uncharacterized protein</fullName>
    </submittedName>
</protein>